<sequence length="397" mass="43318">MTDTSRGALRRMRARNPHENHRAASPLELFFDLVFVVAVSLSSQQLHHMEADGNLGFGVLGYLMVFFAIWWAWMNFTWFATSFDTDDWLYRVMTFVQMGGVLVLASGTGPAMEQHDFTLVTIGYVIMRLALVGQWLRAAISDLDLRSTALRYATGIIVVQAAWVARLFLPDTAGFVAFFVLAAAEIAVPMWAESHRPTPWNPHHITERYSLFALILLGESILASTNAIIEALHEGHHIPDLLTLSAAGLVIAAGMWWVYFSREHHDHIDSLRSSLIYGYFHYLIFAAAGAFSAGVEVAIDATSDHAEATGIAASATLTIPVALFVLGIWALTIRRTLAPLGNSVFLFGVLVILVSTSLPGTGPVVATAVGTASTAVATEIDRKRASHGVNLMPKDRA</sequence>
<feature type="transmembrane region" description="Helical" evidence="1">
    <location>
        <begin position="117"/>
        <end position="136"/>
    </location>
</feature>
<evidence type="ECO:0000313" key="2">
    <source>
        <dbReference type="EMBL" id="SER87319.1"/>
    </source>
</evidence>
<feature type="transmembrane region" description="Helical" evidence="1">
    <location>
        <begin position="241"/>
        <end position="259"/>
    </location>
</feature>
<keyword evidence="1" id="KW-0472">Membrane</keyword>
<dbReference type="RefSeq" id="WP_143052856.1">
    <property type="nucleotide sequence ID" value="NZ_FOGZ01000015.1"/>
</dbReference>
<dbReference type="STRING" id="64702.SAMN05443377_11514"/>
<name>A0A1H9SSK7_9ACTN</name>
<keyword evidence="1" id="KW-1133">Transmembrane helix</keyword>
<reference evidence="2 3" key="1">
    <citation type="submission" date="2016-10" db="EMBL/GenBank/DDBJ databases">
        <authorList>
            <person name="de Groot N.N."/>
        </authorList>
    </citation>
    <scope>NUCLEOTIDE SEQUENCE [LARGE SCALE GENOMIC DNA]</scope>
    <source>
        <strain evidence="2 3">DSM 16859</strain>
    </source>
</reference>
<keyword evidence="3" id="KW-1185">Reference proteome</keyword>
<keyword evidence="1" id="KW-0812">Transmembrane</keyword>
<dbReference type="PANTHER" id="PTHR36840:SF1">
    <property type="entry name" value="BLL5714 PROTEIN"/>
    <property type="match status" value="1"/>
</dbReference>
<feature type="transmembrane region" description="Helical" evidence="1">
    <location>
        <begin position="148"/>
        <end position="165"/>
    </location>
</feature>
<dbReference type="PANTHER" id="PTHR36840">
    <property type="entry name" value="BLL5714 PROTEIN"/>
    <property type="match status" value="1"/>
</dbReference>
<dbReference type="OrthoDB" id="3722493at2"/>
<feature type="transmembrane region" description="Helical" evidence="1">
    <location>
        <begin position="344"/>
        <end position="377"/>
    </location>
</feature>
<feature type="transmembrane region" description="Helical" evidence="1">
    <location>
        <begin position="311"/>
        <end position="332"/>
    </location>
</feature>
<dbReference type="Pfam" id="PF06772">
    <property type="entry name" value="LtrA"/>
    <property type="match status" value="1"/>
</dbReference>
<dbReference type="InterPro" id="IPR010640">
    <property type="entry name" value="Low_temperature_requirement_A"/>
</dbReference>
<proteinExistence type="predicted"/>
<feature type="transmembrane region" description="Helical" evidence="1">
    <location>
        <begin position="55"/>
        <end position="73"/>
    </location>
</feature>
<dbReference type="AlphaFoldDB" id="A0A1H9SSK7"/>
<evidence type="ECO:0000256" key="1">
    <source>
        <dbReference type="SAM" id="Phobius"/>
    </source>
</evidence>
<gene>
    <name evidence="2" type="ORF">SAMN05443377_11514</name>
</gene>
<organism evidence="2 3">
    <name type="scientific">Propionibacterium cyclohexanicum</name>
    <dbReference type="NCBI Taxonomy" id="64702"/>
    <lineage>
        <taxon>Bacteria</taxon>
        <taxon>Bacillati</taxon>
        <taxon>Actinomycetota</taxon>
        <taxon>Actinomycetes</taxon>
        <taxon>Propionibacteriales</taxon>
        <taxon>Propionibacteriaceae</taxon>
        <taxon>Propionibacterium</taxon>
    </lineage>
</organism>
<protein>
    <submittedName>
        <fullName evidence="2">Low temperature requirement protein LtrA</fullName>
    </submittedName>
</protein>
<feature type="transmembrane region" description="Helical" evidence="1">
    <location>
        <begin position="172"/>
        <end position="191"/>
    </location>
</feature>
<accession>A0A1H9SSK7</accession>
<feature type="transmembrane region" description="Helical" evidence="1">
    <location>
        <begin position="88"/>
        <end position="105"/>
    </location>
</feature>
<dbReference type="EMBL" id="FOGZ01000015">
    <property type="protein sequence ID" value="SER87319.1"/>
    <property type="molecule type" value="Genomic_DNA"/>
</dbReference>
<feature type="transmembrane region" description="Helical" evidence="1">
    <location>
        <begin position="279"/>
        <end position="299"/>
    </location>
</feature>
<dbReference type="Proteomes" id="UP000198815">
    <property type="component" value="Unassembled WGS sequence"/>
</dbReference>
<evidence type="ECO:0000313" key="3">
    <source>
        <dbReference type="Proteomes" id="UP000198815"/>
    </source>
</evidence>